<dbReference type="AlphaFoldDB" id="A0A261FBW0"/>
<evidence type="ECO:0000256" key="3">
    <source>
        <dbReference type="ARBA" id="ARBA00023002"/>
    </source>
</evidence>
<keyword evidence="2" id="KW-0521">NADP</keyword>
<dbReference type="FunFam" id="3.20.20.100:FF:000002">
    <property type="entry name" value="2,5-diketo-D-gluconic acid reductase A"/>
    <property type="match status" value="1"/>
</dbReference>
<keyword evidence="3" id="KW-0560">Oxidoreductase</keyword>
<dbReference type="Proteomes" id="UP000228976">
    <property type="component" value="Unassembled WGS sequence"/>
</dbReference>
<comment type="similarity">
    <text evidence="1">Belongs to the aldo/keto reductase family.</text>
</comment>
<feature type="site" description="Lowers pKa of active site Tyr" evidence="6">
    <location>
        <position position="125"/>
    </location>
</feature>
<name>A0A261FBW0_9BIFI</name>
<dbReference type="InterPro" id="IPR020471">
    <property type="entry name" value="AKR"/>
</dbReference>
<protein>
    <submittedName>
        <fullName evidence="8">2,5-diketo-D-gluconic acid reductase</fullName>
    </submittedName>
</protein>
<evidence type="ECO:0000256" key="5">
    <source>
        <dbReference type="PIRSR" id="PIRSR000097-2"/>
    </source>
</evidence>
<feature type="active site" description="Proton donor" evidence="4">
    <location>
        <position position="96"/>
    </location>
</feature>
<dbReference type="EMBL" id="MWWU01000002">
    <property type="protein sequence ID" value="OZG56463.1"/>
    <property type="molecule type" value="Genomic_DNA"/>
</dbReference>
<feature type="binding site" evidence="5">
    <location>
        <position position="158"/>
    </location>
    <ligand>
        <name>substrate</name>
    </ligand>
</feature>
<sequence>MSTCSDLCAATASLQLSDAGIPPLSPEIGRTSWTSNVGNLGEPAQVPATPLLRLRDGNLIPQIGLGVLRVENGQTADVVEGALRAGYRHIDAAAGYGNEREVGEGLKRLGFDKGELRKSLWITTKVKDTNQGYDSTLRAFDEQISDLGLEYVDMYMIHWPTPFDWRSADTWKAFRKLRSEGRIRTLGVCNFLPEHLERLADEVGELPAVDQIELHPTFQQRDVVEYCESKGIVVEAYEPLARTADLHAGDGLIDRLAQAHQVSNAQIILRWHLQKGYVLIPKSVHLNRQVENASILDFSLSDEEMAEIDSLNTATRVGHDPLTFSYA</sequence>
<evidence type="ECO:0000256" key="6">
    <source>
        <dbReference type="PIRSR" id="PIRSR000097-3"/>
    </source>
</evidence>
<dbReference type="PROSITE" id="PS00062">
    <property type="entry name" value="ALDOKETO_REDUCTASE_2"/>
    <property type="match status" value="1"/>
</dbReference>
<dbReference type="OrthoDB" id="9804790at2"/>
<evidence type="ECO:0000313" key="8">
    <source>
        <dbReference type="EMBL" id="OZG56463.1"/>
    </source>
</evidence>
<accession>A0A261FBW0</accession>
<comment type="caution">
    <text evidence="8">The sequence shown here is derived from an EMBL/GenBank/DDBJ whole genome shotgun (WGS) entry which is preliminary data.</text>
</comment>
<dbReference type="SUPFAM" id="SSF51430">
    <property type="entry name" value="NAD(P)-linked oxidoreductase"/>
    <property type="match status" value="1"/>
</dbReference>
<evidence type="ECO:0000259" key="7">
    <source>
        <dbReference type="Pfam" id="PF00248"/>
    </source>
</evidence>
<evidence type="ECO:0000256" key="2">
    <source>
        <dbReference type="ARBA" id="ARBA00022857"/>
    </source>
</evidence>
<dbReference type="CDD" id="cd19071">
    <property type="entry name" value="AKR_AKR1-5-like"/>
    <property type="match status" value="1"/>
</dbReference>
<evidence type="ECO:0000256" key="4">
    <source>
        <dbReference type="PIRSR" id="PIRSR000097-1"/>
    </source>
</evidence>
<feature type="domain" description="NADP-dependent oxidoreductase" evidence="7">
    <location>
        <begin position="69"/>
        <end position="312"/>
    </location>
</feature>
<dbReference type="PRINTS" id="PR00069">
    <property type="entry name" value="ALDKETRDTASE"/>
</dbReference>
<dbReference type="PANTHER" id="PTHR43827:SF3">
    <property type="entry name" value="NADP-DEPENDENT OXIDOREDUCTASE DOMAIN-CONTAINING PROTEIN"/>
    <property type="match status" value="1"/>
</dbReference>
<gene>
    <name evidence="8" type="ORF">AEAE_0951</name>
</gene>
<dbReference type="InterPro" id="IPR023210">
    <property type="entry name" value="NADP_OxRdtase_dom"/>
</dbReference>
<reference evidence="8 9" key="1">
    <citation type="journal article" date="2017" name="BMC Genomics">
        <title>Comparative genomic and phylogenomic analyses of the Bifidobacteriaceae family.</title>
        <authorList>
            <person name="Lugli G.A."/>
            <person name="Milani C."/>
            <person name="Turroni F."/>
            <person name="Duranti S."/>
            <person name="Mancabelli L."/>
            <person name="Mangifesta M."/>
            <person name="Ferrario C."/>
            <person name="Modesto M."/>
            <person name="Mattarelli P."/>
            <person name="Jiri K."/>
            <person name="van Sinderen D."/>
            <person name="Ventura M."/>
        </authorList>
    </citation>
    <scope>NUCLEOTIDE SEQUENCE [LARGE SCALE GENOMIC DNA]</scope>
    <source>
        <strain evidence="8 9">LMG 21773</strain>
    </source>
</reference>
<evidence type="ECO:0000256" key="1">
    <source>
        <dbReference type="ARBA" id="ARBA00007905"/>
    </source>
</evidence>
<dbReference type="InterPro" id="IPR018170">
    <property type="entry name" value="Aldo/ket_reductase_CS"/>
</dbReference>
<dbReference type="Gene3D" id="3.20.20.100">
    <property type="entry name" value="NADP-dependent oxidoreductase domain"/>
    <property type="match status" value="1"/>
</dbReference>
<keyword evidence="9" id="KW-1185">Reference proteome</keyword>
<dbReference type="PIRSF" id="PIRSF000097">
    <property type="entry name" value="AKR"/>
    <property type="match status" value="1"/>
</dbReference>
<proteinExistence type="inferred from homology"/>
<dbReference type="PROSITE" id="PS00063">
    <property type="entry name" value="ALDOKETO_REDUCTASE_3"/>
    <property type="match status" value="1"/>
</dbReference>
<organism evidence="8 9">
    <name type="scientific">Aeriscardovia aeriphila</name>
    <dbReference type="NCBI Taxonomy" id="218139"/>
    <lineage>
        <taxon>Bacteria</taxon>
        <taxon>Bacillati</taxon>
        <taxon>Actinomycetota</taxon>
        <taxon>Actinomycetes</taxon>
        <taxon>Bifidobacteriales</taxon>
        <taxon>Bifidobacteriaceae</taxon>
        <taxon>Aeriscardovia</taxon>
    </lineage>
</organism>
<dbReference type="GO" id="GO:0016616">
    <property type="term" value="F:oxidoreductase activity, acting on the CH-OH group of donors, NAD or NADP as acceptor"/>
    <property type="evidence" value="ECO:0007669"/>
    <property type="project" value="UniProtKB-ARBA"/>
</dbReference>
<dbReference type="InterPro" id="IPR036812">
    <property type="entry name" value="NAD(P)_OxRdtase_dom_sf"/>
</dbReference>
<dbReference type="PROSITE" id="PS00798">
    <property type="entry name" value="ALDOKETO_REDUCTASE_1"/>
    <property type="match status" value="1"/>
</dbReference>
<evidence type="ECO:0000313" key="9">
    <source>
        <dbReference type="Proteomes" id="UP000228976"/>
    </source>
</evidence>
<dbReference type="PANTHER" id="PTHR43827">
    <property type="entry name" value="2,5-DIKETO-D-GLUCONIC ACID REDUCTASE"/>
    <property type="match status" value="1"/>
</dbReference>
<dbReference type="Pfam" id="PF00248">
    <property type="entry name" value="Aldo_ket_red"/>
    <property type="match status" value="1"/>
</dbReference>